<evidence type="ECO:0000256" key="2">
    <source>
        <dbReference type="ARBA" id="ARBA00022801"/>
    </source>
</evidence>
<dbReference type="InterPro" id="IPR051620">
    <property type="entry name" value="ORF904-like_C"/>
</dbReference>
<organism evidence="5 6">
    <name type="scientific">Urbifossiella limnaea</name>
    <dbReference type="NCBI Taxonomy" id="2528023"/>
    <lineage>
        <taxon>Bacteria</taxon>
        <taxon>Pseudomonadati</taxon>
        <taxon>Planctomycetota</taxon>
        <taxon>Planctomycetia</taxon>
        <taxon>Gemmatales</taxon>
        <taxon>Gemmataceae</taxon>
        <taxon>Urbifossiella</taxon>
    </lineage>
</organism>
<dbReference type="PROSITE" id="PS51206">
    <property type="entry name" value="SF3_HELICASE_1"/>
    <property type="match status" value="1"/>
</dbReference>
<keyword evidence="3" id="KW-0067">ATP-binding</keyword>
<evidence type="ECO:0000313" key="5">
    <source>
        <dbReference type="EMBL" id="QDU23313.1"/>
    </source>
</evidence>
<dbReference type="KEGG" id="uli:ETAA1_53080"/>
<dbReference type="EMBL" id="CP036273">
    <property type="protein sequence ID" value="QDU23313.1"/>
    <property type="molecule type" value="Genomic_DNA"/>
</dbReference>
<protein>
    <recommendedName>
        <fullName evidence="4">SF3 helicase domain-containing protein</fullName>
    </recommendedName>
</protein>
<evidence type="ECO:0000256" key="1">
    <source>
        <dbReference type="ARBA" id="ARBA00022741"/>
    </source>
</evidence>
<accession>A0A517Y0N3</accession>
<dbReference type="InterPro" id="IPR027417">
    <property type="entry name" value="P-loop_NTPase"/>
</dbReference>
<keyword evidence="1" id="KW-0547">Nucleotide-binding</keyword>
<dbReference type="SMART" id="SM00885">
    <property type="entry name" value="D5_N"/>
    <property type="match status" value="1"/>
</dbReference>
<dbReference type="InterPro" id="IPR006500">
    <property type="entry name" value="Helicase_put_C_phage/plasmid"/>
</dbReference>
<dbReference type="InterPro" id="IPR045455">
    <property type="entry name" value="NrS-1_pol-like_helicase"/>
</dbReference>
<proteinExistence type="predicted"/>
<reference evidence="5 6" key="1">
    <citation type="submission" date="2019-02" db="EMBL/GenBank/DDBJ databases">
        <title>Deep-cultivation of Planctomycetes and their phenomic and genomic characterization uncovers novel biology.</title>
        <authorList>
            <person name="Wiegand S."/>
            <person name="Jogler M."/>
            <person name="Boedeker C."/>
            <person name="Pinto D."/>
            <person name="Vollmers J."/>
            <person name="Rivas-Marin E."/>
            <person name="Kohn T."/>
            <person name="Peeters S.H."/>
            <person name="Heuer A."/>
            <person name="Rast P."/>
            <person name="Oberbeckmann S."/>
            <person name="Bunk B."/>
            <person name="Jeske O."/>
            <person name="Meyerdierks A."/>
            <person name="Storesund J.E."/>
            <person name="Kallscheuer N."/>
            <person name="Luecker S."/>
            <person name="Lage O.M."/>
            <person name="Pohl T."/>
            <person name="Merkel B.J."/>
            <person name="Hornburger P."/>
            <person name="Mueller R.-W."/>
            <person name="Bruemmer F."/>
            <person name="Labrenz M."/>
            <person name="Spormann A.M."/>
            <person name="Op den Camp H."/>
            <person name="Overmann J."/>
            <person name="Amann R."/>
            <person name="Jetten M.S.M."/>
            <person name="Mascher T."/>
            <person name="Medema M.H."/>
            <person name="Devos D.P."/>
            <person name="Kaster A.-K."/>
            <person name="Ovreas L."/>
            <person name="Rohde M."/>
            <person name="Galperin M.Y."/>
            <person name="Jogler C."/>
        </authorList>
    </citation>
    <scope>NUCLEOTIDE SEQUENCE [LARGE SCALE GENOMIC DNA]</scope>
    <source>
        <strain evidence="5 6">ETA_A1</strain>
    </source>
</reference>
<dbReference type="NCBIfam" id="TIGR01613">
    <property type="entry name" value="primase_Cterm"/>
    <property type="match status" value="1"/>
</dbReference>
<keyword evidence="2" id="KW-0378">Hydrolase</keyword>
<feature type="domain" description="SF3 helicase" evidence="4">
    <location>
        <begin position="167"/>
        <end position="328"/>
    </location>
</feature>
<dbReference type="GO" id="GO:0005524">
    <property type="term" value="F:ATP binding"/>
    <property type="evidence" value="ECO:0007669"/>
    <property type="project" value="UniProtKB-KW"/>
</dbReference>
<evidence type="ECO:0000313" key="6">
    <source>
        <dbReference type="Proteomes" id="UP000319576"/>
    </source>
</evidence>
<dbReference type="AlphaFoldDB" id="A0A517Y0N3"/>
<dbReference type="PANTHER" id="PTHR35372">
    <property type="entry name" value="ATP BINDING PROTEIN-RELATED"/>
    <property type="match status" value="1"/>
</dbReference>
<evidence type="ECO:0000259" key="4">
    <source>
        <dbReference type="PROSITE" id="PS51206"/>
    </source>
</evidence>
<dbReference type="InterPro" id="IPR014818">
    <property type="entry name" value="Phage/plasmid_primase_P4_C"/>
</dbReference>
<evidence type="ECO:0000256" key="3">
    <source>
        <dbReference type="ARBA" id="ARBA00022840"/>
    </source>
</evidence>
<dbReference type="Pfam" id="PF19263">
    <property type="entry name" value="DUF5906"/>
    <property type="match status" value="1"/>
</dbReference>
<dbReference type="PANTHER" id="PTHR35372:SF2">
    <property type="entry name" value="SF3 HELICASE DOMAIN-CONTAINING PROTEIN"/>
    <property type="match status" value="1"/>
</dbReference>
<keyword evidence="6" id="KW-1185">Reference proteome</keyword>
<dbReference type="Pfam" id="PF08706">
    <property type="entry name" value="D5_N"/>
    <property type="match status" value="1"/>
</dbReference>
<dbReference type="SUPFAM" id="SSF52540">
    <property type="entry name" value="P-loop containing nucleoside triphosphate hydrolases"/>
    <property type="match status" value="1"/>
</dbReference>
<name>A0A517Y0N3_9BACT</name>
<dbReference type="GO" id="GO:0016787">
    <property type="term" value="F:hydrolase activity"/>
    <property type="evidence" value="ECO:0007669"/>
    <property type="project" value="UniProtKB-KW"/>
</dbReference>
<dbReference type="Gene3D" id="3.40.50.300">
    <property type="entry name" value="P-loop containing nucleotide triphosphate hydrolases"/>
    <property type="match status" value="1"/>
</dbReference>
<sequence length="444" mass="49677">MAECRTDVANAHRLVELAGSDLRYVPEWKEWIVWDGQRWVRDANGIVVREKAKAVPARLWEEIARSDAPPPMLAQYIAYAKVSSSAHGITNMVDLARGLLAISATRLDASPMLLNVPNGTLDLRTGELRPHDRYDFLTKLCPTPFDPAAPCPTWERFLREVFEGNGELIAYLQRFFGYGLTGDISEQVLPIFWGGGSNGKSTLVNALLAVVGDDHAGSPPQTLFKVSTHGDRHPTELMTLRGRRLMMAQETEAGCKLNEALIKHLTGGDRVTGRGMYENFTTFSPTHKILLGTNYKPEVKGCDYAIWRRLKLIEFRRQFKGSEVDRKLPWKLLAEAQGILAWMVRGCMEWQKGGLMEPKCIADATAKYAREQDVIGQFLNLRCERGNYVTSASDLYRAFMDLFPDSGITQTAFGTDLGRRGFESVMYKSGPLAGRVGRKGLRLT</sequence>
<gene>
    <name evidence="5" type="ORF">ETAA1_53080</name>
</gene>
<dbReference type="Proteomes" id="UP000319576">
    <property type="component" value="Chromosome"/>
</dbReference>
<dbReference type="InterPro" id="IPR014015">
    <property type="entry name" value="Helicase_SF3_DNA-vir"/>
</dbReference>